<accession>A0A7H0HCW9</accession>
<dbReference type="SUPFAM" id="SSF55781">
    <property type="entry name" value="GAF domain-like"/>
    <property type="match status" value="1"/>
</dbReference>
<keyword evidence="3" id="KW-0804">Transcription</keyword>
<dbReference type="SMART" id="SM00421">
    <property type="entry name" value="HTH_LUXR"/>
    <property type="match status" value="1"/>
</dbReference>
<evidence type="ECO:0000256" key="1">
    <source>
        <dbReference type="ARBA" id="ARBA00023015"/>
    </source>
</evidence>
<dbReference type="AlphaFoldDB" id="A0A7H0HCW9"/>
<dbReference type="EMBL" id="CP060790">
    <property type="protein sequence ID" value="QNP58385.1"/>
    <property type="molecule type" value="Genomic_DNA"/>
</dbReference>
<dbReference type="GO" id="GO:0006355">
    <property type="term" value="P:regulation of DNA-templated transcription"/>
    <property type="evidence" value="ECO:0007669"/>
    <property type="project" value="InterPro"/>
</dbReference>
<dbReference type="PANTHER" id="PTHR44688">
    <property type="entry name" value="DNA-BINDING TRANSCRIPTIONAL ACTIVATOR DEVR_DOSR"/>
    <property type="match status" value="1"/>
</dbReference>
<evidence type="ECO:0000313" key="5">
    <source>
        <dbReference type="EMBL" id="QNP58385.1"/>
    </source>
</evidence>
<gene>
    <name evidence="5" type="ORF">H9L24_15275</name>
</gene>
<feature type="domain" description="HTH luxR-type" evidence="4">
    <location>
        <begin position="304"/>
        <end position="369"/>
    </location>
</feature>
<dbReference type="Pfam" id="PF00196">
    <property type="entry name" value="GerE"/>
    <property type="match status" value="1"/>
</dbReference>
<dbReference type="SUPFAM" id="SSF46894">
    <property type="entry name" value="C-terminal effector domain of the bipartite response regulators"/>
    <property type="match status" value="1"/>
</dbReference>
<reference evidence="5 6" key="1">
    <citation type="submission" date="2020-08" db="EMBL/GenBank/DDBJ databases">
        <title>Genome sequence of Acidovorax monticola KACC 19171T.</title>
        <authorList>
            <person name="Hyun D.-W."/>
            <person name="Bae J.-W."/>
        </authorList>
    </citation>
    <scope>NUCLEOTIDE SEQUENCE [LARGE SCALE GENOMIC DNA]</scope>
    <source>
        <strain evidence="5 6">KACC 19171</strain>
    </source>
</reference>
<evidence type="ECO:0000256" key="2">
    <source>
        <dbReference type="ARBA" id="ARBA00023125"/>
    </source>
</evidence>
<keyword evidence="1" id="KW-0805">Transcription regulation</keyword>
<evidence type="ECO:0000259" key="4">
    <source>
        <dbReference type="PROSITE" id="PS50043"/>
    </source>
</evidence>
<dbReference type="PANTHER" id="PTHR44688:SF16">
    <property type="entry name" value="DNA-BINDING TRANSCRIPTIONAL ACTIVATOR DEVR_DOSR"/>
    <property type="match status" value="1"/>
</dbReference>
<evidence type="ECO:0000256" key="3">
    <source>
        <dbReference type="ARBA" id="ARBA00023163"/>
    </source>
</evidence>
<dbReference type="KEGG" id="amon:H9L24_15275"/>
<proteinExistence type="predicted"/>
<dbReference type="InterPro" id="IPR036388">
    <property type="entry name" value="WH-like_DNA-bd_sf"/>
</dbReference>
<keyword evidence="2" id="KW-0238">DNA-binding</keyword>
<dbReference type="PRINTS" id="PR00038">
    <property type="entry name" value="HTHLUXR"/>
</dbReference>
<dbReference type="CDD" id="cd06170">
    <property type="entry name" value="LuxR_C_like"/>
    <property type="match status" value="1"/>
</dbReference>
<organism evidence="5 6">
    <name type="scientific">Paenacidovorax monticola</name>
    <dbReference type="NCBI Taxonomy" id="1926868"/>
    <lineage>
        <taxon>Bacteria</taxon>
        <taxon>Pseudomonadati</taxon>
        <taxon>Pseudomonadota</taxon>
        <taxon>Betaproteobacteria</taxon>
        <taxon>Burkholderiales</taxon>
        <taxon>Comamonadaceae</taxon>
        <taxon>Paenacidovorax</taxon>
    </lineage>
</organism>
<keyword evidence="6" id="KW-1185">Reference proteome</keyword>
<dbReference type="Proteomes" id="UP000516057">
    <property type="component" value="Chromosome"/>
</dbReference>
<name>A0A7H0HCW9_9BURK</name>
<evidence type="ECO:0000313" key="6">
    <source>
        <dbReference type="Proteomes" id="UP000516057"/>
    </source>
</evidence>
<dbReference type="Gene3D" id="1.10.10.10">
    <property type="entry name" value="Winged helix-like DNA-binding domain superfamily/Winged helix DNA-binding domain"/>
    <property type="match status" value="1"/>
</dbReference>
<protein>
    <submittedName>
        <fullName evidence="5">Helix-turn-helix transcriptional regulator</fullName>
    </submittedName>
</protein>
<sequence>MPRRRERKQAVARLHQMACLDFNGPQLIAPVLRELRRIIAFDSGGYFYPGPDGELDAYLENPALQAAMPDYFDPRMLRNESQVFHRSLQRFGEVVRHEHGPHLLEQLIKVPYADLRRSDYYNAVLRPSDVSNWMSLVLRTPQGQGIGMLCLYRHGGARSLGRDEAAALAPLEACLARVLQPGELNTDDSVVADSGLLIVTPMGRLLWVSPEAERLMPQAFGWRWCANRWDGQGARLPLALQLLLQRLQWSWEGRAGPALPQMDWRGAGGWFTLRATRLMETAGTGEAVAIHVTERVPRVARLLAVLQPLALPRRQHELAYWMARGLSEPQIAARLGVSAATVVYHRRVLYERLQVQDRQGLLARLQMPSTSVGGPSLA</sequence>
<dbReference type="InterPro" id="IPR000792">
    <property type="entry name" value="Tscrpt_reg_LuxR_C"/>
</dbReference>
<dbReference type="InterPro" id="IPR016032">
    <property type="entry name" value="Sig_transdc_resp-reg_C-effctor"/>
</dbReference>
<dbReference type="PROSITE" id="PS50043">
    <property type="entry name" value="HTH_LUXR_2"/>
    <property type="match status" value="1"/>
</dbReference>
<dbReference type="GO" id="GO:0003677">
    <property type="term" value="F:DNA binding"/>
    <property type="evidence" value="ECO:0007669"/>
    <property type="project" value="UniProtKB-KW"/>
</dbReference>